<gene>
    <name evidence="1" type="ORF">J7I42_09505</name>
</gene>
<reference evidence="1 2" key="1">
    <citation type="submission" date="2021-03" db="EMBL/GenBank/DDBJ databases">
        <title>Assistant Professor.</title>
        <authorList>
            <person name="Huq M.A."/>
        </authorList>
    </citation>
    <scope>NUCLEOTIDE SEQUENCE [LARGE SCALE GENOMIC DNA]</scope>
    <source>
        <strain evidence="1 2">MAH-29</strain>
    </source>
</reference>
<evidence type="ECO:0000313" key="2">
    <source>
        <dbReference type="Proteomes" id="UP000677244"/>
    </source>
</evidence>
<name>A0ABS3YRG2_9BACT</name>
<organism evidence="1 2">
    <name type="scientific">Niastella soli</name>
    <dbReference type="NCBI Taxonomy" id="2821487"/>
    <lineage>
        <taxon>Bacteria</taxon>
        <taxon>Pseudomonadati</taxon>
        <taxon>Bacteroidota</taxon>
        <taxon>Chitinophagia</taxon>
        <taxon>Chitinophagales</taxon>
        <taxon>Chitinophagaceae</taxon>
        <taxon>Niastella</taxon>
    </lineage>
</organism>
<accession>A0ABS3YRG2</accession>
<evidence type="ECO:0000313" key="1">
    <source>
        <dbReference type="EMBL" id="MBO9200496.1"/>
    </source>
</evidence>
<protein>
    <submittedName>
        <fullName evidence="1">Uncharacterized protein</fullName>
    </submittedName>
</protein>
<sequence>MPYSTLFIEDQVISEAGLELAYEGRRWPDLLRIALRRNDPAFLADKIYNKLAAEHNPAAADVRARLMNKDNWYLPFKW</sequence>
<dbReference type="RefSeq" id="WP_209138537.1">
    <property type="nucleotide sequence ID" value="NZ_JAGHKO010000001.1"/>
</dbReference>
<proteinExistence type="predicted"/>
<comment type="caution">
    <text evidence="1">The sequence shown here is derived from an EMBL/GenBank/DDBJ whole genome shotgun (WGS) entry which is preliminary data.</text>
</comment>
<dbReference type="Proteomes" id="UP000677244">
    <property type="component" value="Unassembled WGS sequence"/>
</dbReference>
<keyword evidence="2" id="KW-1185">Reference proteome</keyword>
<dbReference type="EMBL" id="JAGHKO010000001">
    <property type="protein sequence ID" value="MBO9200496.1"/>
    <property type="molecule type" value="Genomic_DNA"/>
</dbReference>